<keyword evidence="5" id="KW-1185">Reference proteome</keyword>
<dbReference type="OrthoDB" id="9970580at2"/>
<proteinExistence type="predicted"/>
<feature type="domain" description="YokE-like PH" evidence="1">
    <location>
        <begin position="33"/>
        <end position="109"/>
    </location>
</feature>
<evidence type="ECO:0000313" key="5">
    <source>
        <dbReference type="Proteomes" id="UP000294641"/>
    </source>
</evidence>
<evidence type="ECO:0000313" key="2">
    <source>
        <dbReference type="EMBL" id="STX10999.1"/>
    </source>
</evidence>
<sequence>MLVDDRVGQILLPDEKVIDELRGELRLPTSTIEQCNGRLVATNQRLIFLCEVREKPRQDTFPYKSIERIVIRNNFKNEPRVLFEADDEIQMLQNIIDEQNVEPFIKNVQKYL</sequence>
<evidence type="ECO:0000313" key="4">
    <source>
        <dbReference type="Proteomes" id="UP000254330"/>
    </source>
</evidence>
<name>A0A8B4QEC7_9BACL</name>
<dbReference type="Proteomes" id="UP000294641">
    <property type="component" value="Unassembled WGS sequence"/>
</dbReference>
<dbReference type="EMBL" id="UGNP01000001">
    <property type="protein sequence ID" value="STX10999.1"/>
    <property type="molecule type" value="Genomic_DNA"/>
</dbReference>
<gene>
    <name evidence="3" type="ORF">DFR61_1392</name>
    <name evidence="2" type="ORF">NCTC10597_02793</name>
</gene>
<dbReference type="EMBL" id="SNZG01000039">
    <property type="protein sequence ID" value="TDR34367.1"/>
    <property type="molecule type" value="Genomic_DNA"/>
</dbReference>
<dbReference type="Proteomes" id="UP000254330">
    <property type="component" value="Unassembled WGS sequence"/>
</dbReference>
<protein>
    <submittedName>
        <fullName evidence="3">PH (Pleckstrin Homology) domain-containing protein</fullName>
    </submittedName>
</protein>
<evidence type="ECO:0000259" key="1">
    <source>
        <dbReference type="Pfam" id="PF14470"/>
    </source>
</evidence>
<dbReference type="InterPro" id="IPR039519">
    <property type="entry name" value="YokE-like_PH"/>
</dbReference>
<comment type="caution">
    <text evidence="2">The sequence shown here is derived from an EMBL/GenBank/DDBJ whole genome shotgun (WGS) entry which is preliminary data.</text>
</comment>
<organism evidence="2 4">
    <name type="scientific">Kurthia zopfii</name>
    <dbReference type="NCBI Taxonomy" id="1650"/>
    <lineage>
        <taxon>Bacteria</taxon>
        <taxon>Bacillati</taxon>
        <taxon>Bacillota</taxon>
        <taxon>Bacilli</taxon>
        <taxon>Bacillales</taxon>
        <taxon>Caryophanaceae</taxon>
        <taxon>Kurthia</taxon>
    </lineage>
</organism>
<dbReference type="AlphaFoldDB" id="A0A8B4QEC7"/>
<reference evidence="3 5" key="2">
    <citation type="submission" date="2019-03" db="EMBL/GenBank/DDBJ databases">
        <title>Genomic Encyclopedia of Type Strains, Phase IV (KMG-IV): sequencing the most valuable type-strain genomes for metagenomic binning, comparative biology and taxonomic classification.</title>
        <authorList>
            <person name="Goeker M."/>
        </authorList>
    </citation>
    <scope>NUCLEOTIDE SEQUENCE [LARGE SCALE GENOMIC DNA]</scope>
    <source>
        <strain evidence="3 5">DSM 20580</strain>
    </source>
</reference>
<dbReference type="RefSeq" id="WP_109350595.1">
    <property type="nucleotide sequence ID" value="NZ_BJUE01000045.1"/>
</dbReference>
<reference evidence="2 4" key="1">
    <citation type="submission" date="2018-06" db="EMBL/GenBank/DDBJ databases">
        <authorList>
            <consortium name="Pathogen Informatics"/>
            <person name="Doyle S."/>
        </authorList>
    </citation>
    <scope>NUCLEOTIDE SEQUENCE [LARGE SCALE GENOMIC DNA]</scope>
    <source>
        <strain evidence="2 4">NCTC10597</strain>
    </source>
</reference>
<evidence type="ECO:0000313" key="3">
    <source>
        <dbReference type="EMBL" id="TDR34367.1"/>
    </source>
</evidence>
<accession>A0A8B4QEC7</accession>
<dbReference type="Pfam" id="PF14470">
    <property type="entry name" value="bPH_3"/>
    <property type="match status" value="1"/>
</dbReference>